<dbReference type="Proteomes" id="UP000093514">
    <property type="component" value="Unassembled WGS sequence"/>
</dbReference>
<dbReference type="EMBL" id="LWDV01000009">
    <property type="protein sequence ID" value="OCL26228.1"/>
    <property type="molecule type" value="Genomic_DNA"/>
</dbReference>
<reference evidence="3" key="1">
    <citation type="submission" date="2016-07" db="EMBL/GenBank/DDBJ databases">
        <authorList>
            <person name="Florea S."/>
            <person name="Webb J.S."/>
            <person name="Jaromczyk J."/>
            <person name="Schardl C.L."/>
        </authorList>
    </citation>
    <scope>NUCLEOTIDE SEQUENCE [LARGE SCALE GENOMIC DNA]</scope>
    <source>
        <strain evidence="3">Z6</strain>
    </source>
</reference>
<evidence type="ECO:0000259" key="1">
    <source>
        <dbReference type="Pfam" id="PF10069"/>
    </source>
</evidence>
<keyword evidence="2" id="KW-0808">Transferase</keyword>
<protein>
    <submittedName>
        <fullName evidence="2">Histidine kinase</fullName>
    </submittedName>
</protein>
<dbReference type="InterPro" id="IPR019278">
    <property type="entry name" value="DICT_dom"/>
</dbReference>
<organism evidence="2 3">
    <name type="scientific">Orenia metallireducens</name>
    <dbReference type="NCBI Taxonomy" id="1413210"/>
    <lineage>
        <taxon>Bacteria</taxon>
        <taxon>Bacillati</taxon>
        <taxon>Bacillota</taxon>
        <taxon>Clostridia</taxon>
        <taxon>Halanaerobiales</taxon>
        <taxon>Halobacteroidaceae</taxon>
        <taxon>Orenia</taxon>
    </lineage>
</organism>
<keyword evidence="3" id="KW-1185">Reference proteome</keyword>
<gene>
    <name evidence="2" type="ORF">U472_09455</name>
</gene>
<accession>A0A1C0A7N7</accession>
<dbReference type="Pfam" id="PF10069">
    <property type="entry name" value="DICT"/>
    <property type="match status" value="1"/>
</dbReference>
<name>A0A1C0A7N7_9FIRM</name>
<dbReference type="OrthoDB" id="2963498at2"/>
<evidence type="ECO:0000313" key="3">
    <source>
        <dbReference type="Proteomes" id="UP000093514"/>
    </source>
</evidence>
<dbReference type="AlphaFoldDB" id="A0A1C0A7N7"/>
<keyword evidence="2" id="KW-0418">Kinase</keyword>
<comment type="caution">
    <text evidence="2">The sequence shown here is derived from an EMBL/GenBank/DDBJ whole genome shotgun (WGS) entry which is preliminary data.</text>
</comment>
<evidence type="ECO:0000313" key="2">
    <source>
        <dbReference type="EMBL" id="OCL26228.1"/>
    </source>
</evidence>
<dbReference type="RefSeq" id="WP_068717838.1">
    <property type="nucleotide sequence ID" value="NZ_LWDV01000009.1"/>
</dbReference>
<sequence length="179" mass="20871">MDKISLYQNIFSDLESPVEDLRGDVSDNKLRSTSLKFESDIPKLERMCYIMEQVVLKKKVAATVYAGFQKISRARAIWDRFLKIADNVDKVYIFGEKDDNLKSHPNIEFIYLPKRHPLIREWFLVIDQPLAKSMMVAYDLDGFGIYKDEKKRNFKGAKSAHPRVVAKAKDILDKFIESY</sequence>
<feature type="domain" description="DICT" evidence="1">
    <location>
        <begin position="43"/>
        <end position="138"/>
    </location>
</feature>
<reference evidence="2 3" key="2">
    <citation type="submission" date="2016-08" db="EMBL/GenBank/DDBJ databases">
        <title>Orenia metallireducens sp. nov. strain Z6, a Novel Metal-reducing Firmicute from the Deep Subsurface.</title>
        <authorList>
            <person name="Maxim B.I."/>
            <person name="Kenneth K."/>
            <person name="Flynn T.M."/>
            <person name="Oloughlin E.J."/>
            <person name="Locke R.A."/>
            <person name="Weber J.R."/>
            <person name="Egan S.M."/>
            <person name="Mackie R.I."/>
            <person name="Cann I.K."/>
        </authorList>
    </citation>
    <scope>NUCLEOTIDE SEQUENCE [LARGE SCALE GENOMIC DNA]</scope>
    <source>
        <strain evidence="2 3">Z6</strain>
    </source>
</reference>
<dbReference type="GO" id="GO:0016301">
    <property type="term" value="F:kinase activity"/>
    <property type="evidence" value="ECO:0007669"/>
    <property type="project" value="UniProtKB-KW"/>
</dbReference>
<proteinExistence type="predicted"/>